<dbReference type="InterPro" id="IPR011335">
    <property type="entry name" value="Restrct_endonuc-II-like"/>
</dbReference>
<evidence type="ECO:0000313" key="3">
    <source>
        <dbReference type="EMBL" id="VEF03498.1"/>
    </source>
</evidence>
<comment type="similarity">
    <text evidence="1 2">Belongs to the UPF0102 family.</text>
</comment>
<dbReference type="InterPro" id="IPR011856">
    <property type="entry name" value="tRNA_endonuc-like_dom_sf"/>
</dbReference>
<dbReference type="SUPFAM" id="SSF52980">
    <property type="entry name" value="Restriction endonuclease-like"/>
    <property type="match status" value="1"/>
</dbReference>
<protein>
    <recommendedName>
        <fullName evidence="2">UPF0102 protein NCTC10296_02348</fullName>
    </recommendedName>
</protein>
<dbReference type="PANTHER" id="PTHR34039:SF1">
    <property type="entry name" value="UPF0102 PROTEIN YRAN"/>
    <property type="match status" value="1"/>
</dbReference>
<evidence type="ECO:0000256" key="2">
    <source>
        <dbReference type="HAMAP-Rule" id="MF_00048"/>
    </source>
</evidence>
<dbReference type="Pfam" id="PF02021">
    <property type="entry name" value="UPF0102"/>
    <property type="match status" value="1"/>
</dbReference>
<evidence type="ECO:0000256" key="1">
    <source>
        <dbReference type="ARBA" id="ARBA00006738"/>
    </source>
</evidence>
<dbReference type="PANTHER" id="PTHR34039">
    <property type="entry name" value="UPF0102 PROTEIN YRAN"/>
    <property type="match status" value="1"/>
</dbReference>
<dbReference type="NCBIfam" id="NF009150">
    <property type="entry name" value="PRK12497.1-3"/>
    <property type="match status" value="1"/>
</dbReference>
<dbReference type="OrthoDB" id="9794876at2"/>
<dbReference type="Gene3D" id="3.40.1350.10">
    <property type="match status" value="1"/>
</dbReference>
<reference evidence="3 4" key="1">
    <citation type="submission" date="2018-12" db="EMBL/GenBank/DDBJ databases">
        <authorList>
            <consortium name="Pathogen Informatics"/>
        </authorList>
    </citation>
    <scope>NUCLEOTIDE SEQUENCE [LARGE SCALE GENOMIC DNA]</scope>
    <source>
        <strain evidence="3 4">NCTC10296</strain>
    </source>
</reference>
<dbReference type="EMBL" id="LR134313">
    <property type="protein sequence ID" value="VEF03498.1"/>
    <property type="molecule type" value="Genomic_DNA"/>
</dbReference>
<organism evidence="3 4">
    <name type="scientific">Neisseria canis</name>
    <dbReference type="NCBI Taxonomy" id="493"/>
    <lineage>
        <taxon>Bacteria</taxon>
        <taxon>Pseudomonadati</taxon>
        <taxon>Pseudomonadota</taxon>
        <taxon>Betaproteobacteria</taxon>
        <taxon>Neisseriales</taxon>
        <taxon>Neisseriaceae</taxon>
        <taxon>Neisseria</taxon>
    </lineage>
</organism>
<proteinExistence type="inferred from homology"/>
<dbReference type="NCBIfam" id="TIGR00252">
    <property type="entry name" value="YraN family protein"/>
    <property type="match status" value="1"/>
</dbReference>
<dbReference type="InterPro" id="IPR003509">
    <property type="entry name" value="UPF0102_YraN-like"/>
</dbReference>
<keyword evidence="4" id="KW-1185">Reference proteome</keyword>
<evidence type="ECO:0000313" key="4">
    <source>
        <dbReference type="Proteomes" id="UP000279284"/>
    </source>
</evidence>
<accession>A0A1X3CYM4</accession>
<dbReference type="STRING" id="493.BWD07_04865"/>
<dbReference type="Proteomes" id="UP000279284">
    <property type="component" value="Chromosome"/>
</dbReference>
<gene>
    <name evidence="3" type="ORF">NCTC10296_02348</name>
</gene>
<dbReference type="AlphaFoldDB" id="A0A1X3CYM4"/>
<dbReference type="HAMAP" id="MF_00048">
    <property type="entry name" value="UPF0102"/>
    <property type="match status" value="1"/>
</dbReference>
<name>A0A1X3CYM4_9NEIS</name>
<sequence length="115" mass="12603">MRLNHTSGAAGEDAALAFLESRGCTLVERNWHCPFGEIDLIVKHGKMLLFVEVKYRKSSSFGGAAHSITPAKLAKLTRSAEHYLQTRKAGRLPCRLDAVLIQGSDAPVWIQNITG</sequence>
<dbReference type="KEGG" id="nci:NCTC10296_02348"/>
<dbReference type="GO" id="GO:0003676">
    <property type="term" value="F:nucleic acid binding"/>
    <property type="evidence" value="ECO:0007669"/>
    <property type="project" value="InterPro"/>
</dbReference>
<dbReference type="CDD" id="cd20736">
    <property type="entry name" value="PoNe_Nuclease"/>
    <property type="match status" value="1"/>
</dbReference>
<dbReference type="RefSeq" id="WP_009117275.1">
    <property type="nucleotide sequence ID" value="NZ_CAUJPY010000045.1"/>
</dbReference>